<proteinExistence type="predicted"/>
<keyword evidence="3" id="KW-1185">Reference proteome</keyword>
<feature type="compositionally biased region" description="Basic residues" evidence="1">
    <location>
        <begin position="113"/>
        <end position="122"/>
    </location>
</feature>
<comment type="caution">
    <text evidence="2">The sequence shown here is derived from an EMBL/GenBank/DDBJ whole genome shotgun (WGS) entry which is preliminary data.</text>
</comment>
<feature type="compositionally biased region" description="Basic residues" evidence="1">
    <location>
        <begin position="93"/>
        <end position="106"/>
    </location>
</feature>
<protein>
    <submittedName>
        <fullName evidence="2">Uncharacterized protein</fullName>
    </submittedName>
</protein>
<evidence type="ECO:0000256" key="1">
    <source>
        <dbReference type="SAM" id="MobiDB-lite"/>
    </source>
</evidence>
<sequence length="122" mass="14701">MFCEFSTNWTWSRNIKNIETKLLFIEDSLVKFKRAKKISKKSFTEGYNNMSEEEQGVVLKQFQVYLNLKKKFNYFEGLLNEELSNREAQNPSPKKRKKKKSKKSKKNPTDKSKKQKKRRRKN</sequence>
<name>A0ABQ8XQD8_9EUKA</name>
<evidence type="ECO:0000313" key="2">
    <source>
        <dbReference type="EMBL" id="KAJ6234823.1"/>
    </source>
</evidence>
<feature type="region of interest" description="Disordered" evidence="1">
    <location>
        <begin position="83"/>
        <end position="122"/>
    </location>
</feature>
<dbReference type="Proteomes" id="UP001150062">
    <property type="component" value="Unassembled WGS sequence"/>
</dbReference>
<organism evidence="2 3">
    <name type="scientific">Anaeramoeba flamelloides</name>
    <dbReference type="NCBI Taxonomy" id="1746091"/>
    <lineage>
        <taxon>Eukaryota</taxon>
        <taxon>Metamonada</taxon>
        <taxon>Anaeramoebidae</taxon>
        <taxon>Anaeramoeba</taxon>
    </lineage>
</organism>
<gene>
    <name evidence="2" type="ORF">M0813_28800</name>
</gene>
<accession>A0ABQ8XQD8</accession>
<evidence type="ECO:0000313" key="3">
    <source>
        <dbReference type="Proteomes" id="UP001150062"/>
    </source>
</evidence>
<dbReference type="EMBL" id="JAOAOG010000266">
    <property type="protein sequence ID" value="KAJ6234823.1"/>
    <property type="molecule type" value="Genomic_DNA"/>
</dbReference>
<reference evidence="2" key="1">
    <citation type="submission" date="2022-08" db="EMBL/GenBank/DDBJ databases">
        <title>Novel sulfate-reducing endosymbionts in the free-living metamonad Anaeramoeba.</title>
        <authorList>
            <person name="Jerlstrom-Hultqvist J."/>
            <person name="Cepicka I."/>
            <person name="Gallot-Lavallee L."/>
            <person name="Salas-Leiva D."/>
            <person name="Curtis B.A."/>
            <person name="Zahonova K."/>
            <person name="Pipaliya S."/>
            <person name="Dacks J."/>
            <person name="Roger A.J."/>
        </authorList>
    </citation>
    <scope>NUCLEOTIDE SEQUENCE</scope>
    <source>
        <strain evidence="2">Schooner1</strain>
    </source>
</reference>